<sequence length="164" mass="18476">MGHMQTARMPMARGQHLEKSATVEPSKQAEGGEEDRRPNYKQTEKEQKNVKEQYPTITVGNLAPARSSEVAEKDVLEWYCFMHIPASTIDVLLLERGLTPETLCQVMLRVGDLDRSIDFYKKVRSNQCCKKSAEAVKLCGGKIVHEPGPITCSYQHQDYCMLGS</sequence>
<feature type="region of interest" description="Disordered" evidence="1">
    <location>
        <begin position="1"/>
        <end position="50"/>
    </location>
</feature>
<dbReference type="GO" id="GO:0004462">
    <property type="term" value="F:lactoylglutathione lyase activity"/>
    <property type="evidence" value="ECO:0007669"/>
    <property type="project" value="TreeGrafter"/>
</dbReference>
<dbReference type="GO" id="GO:0019243">
    <property type="term" value="P:methylglyoxal catabolic process to D-lactate via S-lactoyl-glutathione"/>
    <property type="evidence" value="ECO:0007669"/>
    <property type="project" value="TreeGrafter"/>
</dbReference>
<evidence type="ECO:0000313" key="3">
    <source>
        <dbReference type="Proteomes" id="UP001164929"/>
    </source>
</evidence>
<protein>
    <submittedName>
        <fullName evidence="2">Lactoylglutathione lyase</fullName>
    </submittedName>
</protein>
<dbReference type="Proteomes" id="UP001164929">
    <property type="component" value="Chromosome 6"/>
</dbReference>
<dbReference type="Gene3D" id="3.10.180.10">
    <property type="entry name" value="2,3-Dihydroxybiphenyl 1,2-Dioxygenase, domain 1"/>
    <property type="match status" value="1"/>
</dbReference>
<dbReference type="PANTHER" id="PTHR46036">
    <property type="entry name" value="LACTOYLGLUTATHIONE LYASE"/>
    <property type="match status" value="1"/>
</dbReference>
<proteinExistence type="predicted"/>
<dbReference type="EMBL" id="JAQIZT010000006">
    <property type="protein sequence ID" value="KAJ6994876.1"/>
    <property type="molecule type" value="Genomic_DNA"/>
</dbReference>
<keyword evidence="2" id="KW-0456">Lyase</keyword>
<dbReference type="PANTHER" id="PTHR46036:SF5">
    <property type="entry name" value="LACTOYLGLUTATHIONE LYASE"/>
    <property type="match status" value="1"/>
</dbReference>
<dbReference type="AlphaFoldDB" id="A0AAD6W166"/>
<comment type="caution">
    <text evidence="2">The sequence shown here is derived from an EMBL/GenBank/DDBJ whole genome shotgun (WGS) entry which is preliminary data.</text>
</comment>
<name>A0AAD6W166_9ROSI</name>
<feature type="compositionally biased region" description="Basic and acidic residues" evidence="1">
    <location>
        <begin position="34"/>
        <end position="50"/>
    </location>
</feature>
<evidence type="ECO:0000256" key="1">
    <source>
        <dbReference type="SAM" id="MobiDB-lite"/>
    </source>
</evidence>
<dbReference type="InterPro" id="IPR029068">
    <property type="entry name" value="Glyas_Bleomycin-R_OHBP_Dase"/>
</dbReference>
<gene>
    <name evidence="2" type="ORF">NC653_017612</name>
</gene>
<accession>A0AAD6W166</accession>
<reference evidence="2" key="1">
    <citation type="journal article" date="2023" name="Mol. Ecol. Resour.">
        <title>Chromosome-level genome assembly of a triploid poplar Populus alba 'Berolinensis'.</title>
        <authorList>
            <person name="Chen S."/>
            <person name="Yu Y."/>
            <person name="Wang X."/>
            <person name="Wang S."/>
            <person name="Zhang T."/>
            <person name="Zhou Y."/>
            <person name="He R."/>
            <person name="Meng N."/>
            <person name="Wang Y."/>
            <person name="Liu W."/>
            <person name="Liu Z."/>
            <person name="Liu J."/>
            <person name="Guo Q."/>
            <person name="Huang H."/>
            <person name="Sederoff R.R."/>
            <person name="Wang G."/>
            <person name="Qu G."/>
            <person name="Chen S."/>
        </authorList>
    </citation>
    <scope>NUCLEOTIDE SEQUENCE</scope>
    <source>
        <strain evidence="2">SC-2020</strain>
    </source>
</reference>
<keyword evidence="3" id="KW-1185">Reference proteome</keyword>
<dbReference type="GO" id="GO:0005737">
    <property type="term" value="C:cytoplasm"/>
    <property type="evidence" value="ECO:0007669"/>
    <property type="project" value="TreeGrafter"/>
</dbReference>
<organism evidence="2 3">
    <name type="scientific">Populus alba x Populus x berolinensis</name>
    <dbReference type="NCBI Taxonomy" id="444605"/>
    <lineage>
        <taxon>Eukaryota</taxon>
        <taxon>Viridiplantae</taxon>
        <taxon>Streptophyta</taxon>
        <taxon>Embryophyta</taxon>
        <taxon>Tracheophyta</taxon>
        <taxon>Spermatophyta</taxon>
        <taxon>Magnoliopsida</taxon>
        <taxon>eudicotyledons</taxon>
        <taxon>Gunneridae</taxon>
        <taxon>Pentapetalae</taxon>
        <taxon>rosids</taxon>
        <taxon>fabids</taxon>
        <taxon>Malpighiales</taxon>
        <taxon>Salicaceae</taxon>
        <taxon>Saliceae</taxon>
        <taxon>Populus</taxon>
    </lineage>
</organism>
<evidence type="ECO:0000313" key="2">
    <source>
        <dbReference type="EMBL" id="KAJ6994876.1"/>
    </source>
</evidence>